<reference evidence="3" key="2">
    <citation type="journal article" date="2016" name="Genome Announc.">
        <title>Draft Genome Sequences of Two Novel Amoeba-Resistant Intranuclear Bacteria, 'Candidatus Berkiella cookevillensis' and 'Candidatus Berkiella aquae'.</title>
        <authorList>
            <person name="Mehari Y.T."/>
            <person name="Arivett B.A."/>
            <person name="Farone A.L."/>
            <person name="Gunderson J.H."/>
            <person name="Farone M.B."/>
        </authorList>
    </citation>
    <scope>NUCLEOTIDE SEQUENCE</scope>
    <source>
        <strain evidence="3">HT99</strain>
    </source>
</reference>
<dbReference type="Proteomes" id="UP000051497">
    <property type="component" value="Unassembled WGS sequence"/>
</dbReference>
<dbReference type="Pfam" id="PF11019">
    <property type="entry name" value="DUF2608"/>
    <property type="match status" value="1"/>
</dbReference>
<dbReference type="InterPro" id="IPR036412">
    <property type="entry name" value="HAD-like_sf"/>
</dbReference>
<dbReference type="STRING" id="295108.HT99x_03123"/>
<reference evidence="2" key="1">
    <citation type="submission" date="2015-09" db="EMBL/GenBank/DDBJ databases">
        <title>Draft Genome Sequences of Two Novel Amoeba-resistant Intranuclear Bacteria, Candidatus Berkiella cookevillensis and Candidatus Berkiella aquae.</title>
        <authorList>
            <person name="Mehari Y.T."/>
            <person name="Arivett B.A."/>
            <person name="Farone A.L."/>
            <person name="Gunderson J.H."/>
            <person name="Farone M.B."/>
        </authorList>
    </citation>
    <scope>NUCLEOTIDE SEQUENCE [LARGE SCALE GENOMIC DNA]</scope>
    <source>
        <strain evidence="2">HT99</strain>
    </source>
</reference>
<dbReference type="OrthoDB" id="5639078at2"/>
<dbReference type="RefSeq" id="WP_075067706.1">
    <property type="nucleotide sequence ID" value="NZ_LKAJ02000001.1"/>
</dbReference>
<evidence type="ECO:0000313" key="3">
    <source>
        <dbReference type="EMBL" id="MCS5710614.1"/>
    </source>
</evidence>
<dbReference type="EMBL" id="LKAJ02000001">
    <property type="protein sequence ID" value="MCS5710614.1"/>
    <property type="molecule type" value="Genomic_DNA"/>
</dbReference>
<organism evidence="2">
    <name type="scientific">Candidatus Berkiella aquae</name>
    <dbReference type="NCBI Taxonomy" id="295108"/>
    <lineage>
        <taxon>Bacteria</taxon>
        <taxon>Pseudomonadati</taxon>
        <taxon>Pseudomonadota</taxon>
        <taxon>Gammaproteobacteria</taxon>
        <taxon>Candidatus Berkiellales</taxon>
        <taxon>Candidatus Berkiellaceae</taxon>
        <taxon>Candidatus Berkiella</taxon>
    </lineage>
</organism>
<name>A0A0Q9YB89_9GAMM</name>
<protein>
    <submittedName>
        <fullName evidence="3">DUF2608 domain-containing protein</fullName>
    </submittedName>
</protein>
<reference evidence="3" key="3">
    <citation type="submission" date="2021-06" db="EMBL/GenBank/DDBJ databases">
        <title>Genomic Description and Analysis of Intracellular Bacteria, Candidatus Berkiella cookevillensis and Candidatus Berkiella aquae.</title>
        <authorList>
            <person name="Kidane D.T."/>
            <person name="Mehari Y.T."/>
            <person name="Rice F.C."/>
            <person name="Arivett B.A."/>
            <person name="Farone A.L."/>
            <person name="Berk S.G."/>
            <person name="Farone M.B."/>
        </authorList>
    </citation>
    <scope>NUCLEOTIDE SEQUENCE</scope>
    <source>
        <strain evidence="3">HT99</strain>
    </source>
</reference>
<evidence type="ECO:0000256" key="1">
    <source>
        <dbReference type="ARBA" id="ARBA00022729"/>
    </source>
</evidence>
<dbReference type="AlphaFoldDB" id="A0A0Q9YB89"/>
<dbReference type="EMBL" id="LKAJ01000023">
    <property type="protein sequence ID" value="KRG17916.1"/>
    <property type="molecule type" value="Genomic_DNA"/>
</dbReference>
<keyword evidence="4" id="KW-1185">Reference proteome</keyword>
<comment type="caution">
    <text evidence="2">The sequence shown here is derived from an EMBL/GenBank/DDBJ whole genome shotgun (WGS) entry which is preliminary data.</text>
</comment>
<evidence type="ECO:0000313" key="2">
    <source>
        <dbReference type="EMBL" id="KRG17916.1"/>
    </source>
</evidence>
<evidence type="ECO:0000313" key="4">
    <source>
        <dbReference type="Proteomes" id="UP000051497"/>
    </source>
</evidence>
<accession>A0A0Q9YB89</accession>
<sequence>MPKPKTLKQLSKSNTCKIFETDQFSDGAYFLEKHASLFPQLQRMGLFDLDNTLVSYRHTLCTDQWFDFDLNEFMKQGYSVSEAKNKTLSFYLEAIRKIHPEDIYVVEESTPALIDKLQQMGVHTLALTSRGSLLLQETIAQLAMFKINFNQGYYGKLEDKVLPQSAEGLFTKGLVLASGQHKGECLLTAIAAEKKLPDLIVMWDDKLSNLEKVRDSIERYNQQKMPEDKTFVPVKFIGIRYSRLDHVVNQVNPNVLELQRKYLQRILSDEHAAMIDKAEQKKQRQHHMTIDCQLVVDMVTVSCHKYVMYEKLLSLYPDLHACQTVGNVKEFNGKKKLAWRFQFTLTQFEPIYLSLKEQHLISFEQCIEFDFVFNQSKTLTPLYEHEASDNQAKQAGLAITQQTVLDHKISSVTY</sequence>
<keyword evidence="1" id="KW-0732">Signal</keyword>
<dbReference type="SUPFAM" id="SSF56784">
    <property type="entry name" value="HAD-like"/>
    <property type="match status" value="1"/>
</dbReference>
<proteinExistence type="predicted"/>
<dbReference type="InterPro" id="IPR022565">
    <property type="entry name" value="DUF2608"/>
</dbReference>
<gene>
    <name evidence="3" type="ORF">HT99x_004170</name>
    <name evidence="2" type="ORF">HT99x_03123</name>
</gene>